<gene>
    <name evidence="4" type="ORF">CCZ37_04930</name>
</gene>
<accession>A0A223MWK7</accession>
<sequence length="220" mass="24884">MKIFPSIIIILAACFTMSAALANILLVDEDVKVLAINMEKPDFDKSYSAKGNRIFLKEGINQIVFKYQPEFVGKDLIKTVYGDVIIAKFKASSAEMIFELPTFKSYREAQREISPLDWKLKDTKKGEYIDIVQDTLIENGVQIGRNYVQEARDYNIKGGVAAIPVSYITIGSGTESFLPEQSQSTKSTSQENQSVDLMKMIYLKASPKEQNQFKLWLNNQ</sequence>
<proteinExistence type="inferred from homology"/>
<evidence type="ECO:0000256" key="3">
    <source>
        <dbReference type="SAM" id="SignalP"/>
    </source>
</evidence>
<dbReference type="InterPro" id="IPR018635">
    <property type="entry name" value="UPF0319"/>
</dbReference>
<protein>
    <submittedName>
        <fullName evidence="4">Uncharacterized protein</fullName>
    </submittedName>
</protein>
<evidence type="ECO:0000256" key="2">
    <source>
        <dbReference type="ARBA" id="ARBA00022729"/>
    </source>
</evidence>
<dbReference type="PANTHER" id="PTHR38108:SF1">
    <property type="entry name" value="UPF0319 PROTEIN YCCT"/>
    <property type="match status" value="1"/>
</dbReference>
<reference evidence="4 5" key="1">
    <citation type="submission" date="2017-08" db="EMBL/GenBank/DDBJ databases">
        <title>The Vibrio qinghaiensis sp.-Q67 is a luminous bacteria isolated firstly from Qinghai lake, Qinghai province, China, which has been proved to be very sensitive to detect environmental and food pollutants. Therefore, complete genome analysis of V. qinghaiensis sp.-Q67 highlights the potential application of this strain on detection of hazards in the contaminated environments.</title>
        <authorList>
            <person name="Gong L."/>
        </authorList>
    </citation>
    <scope>NUCLEOTIDE SEQUENCE [LARGE SCALE GENOMIC DNA]</scope>
    <source>
        <strain evidence="4 5">Q67</strain>
    </source>
</reference>
<dbReference type="Proteomes" id="UP000215148">
    <property type="component" value="Chromosome 1"/>
</dbReference>
<keyword evidence="2 3" id="KW-0732">Signal</keyword>
<name>A0A223MWK7_9VIBR</name>
<dbReference type="PANTHER" id="PTHR38108">
    <property type="entry name" value="UPF0319 PROTEIN YCCT"/>
    <property type="match status" value="1"/>
</dbReference>
<dbReference type="KEGG" id="vqi:CCZ37_04930"/>
<dbReference type="Pfam" id="PF09829">
    <property type="entry name" value="DUF2057"/>
    <property type="match status" value="1"/>
</dbReference>
<feature type="signal peptide" evidence="3">
    <location>
        <begin position="1"/>
        <end position="22"/>
    </location>
</feature>
<evidence type="ECO:0000313" key="4">
    <source>
        <dbReference type="EMBL" id="ASU21975.1"/>
    </source>
</evidence>
<evidence type="ECO:0000256" key="1">
    <source>
        <dbReference type="ARBA" id="ARBA00008490"/>
    </source>
</evidence>
<feature type="chain" id="PRO_5013098548" evidence="3">
    <location>
        <begin position="23"/>
        <end position="220"/>
    </location>
</feature>
<organism evidence="4 5">
    <name type="scientific">Vibrio qinghaiensis</name>
    <dbReference type="NCBI Taxonomy" id="2025808"/>
    <lineage>
        <taxon>Bacteria</taxon>
        <taxon>Pseudomonadati</taxon>
        <taxon>Pseudomonadota</taxon>
        <taxon>Gammaproteobacteria</taxon>
        <taxon>Vibrionales</taxon>
        <taxon>Vibrionaceae</taxon>
        <taxon>Vibrio</taxon>
    </lineage>
</organism>
<dbReference type="AlphaFoldDB" id="A0A223MWK7"/>
<dbReference type="EMBL" id="CP022741">
    <property type="protein sequence ID" value="ASU21975.1"/>
    <property type="molecule type" value="Genomic_DNA"/>
</dbReference>
<comment type="similarity">
    <text evidence="1">Belongs to the UPF0319 family.</text>
</comment>
<evidence type="ECO:0000313" key="5">
    <source>
        <dbReference type="Proteomes" id="UP000215148"/>
    </source>
</evidence>
<dbReference type="RefSeq" id="WP_094499910.1">
    <property type="nucleotide sequence ID" value="NZ_CAWNHI010000001.1"/>
</dbReference>
<keyword evidence="5" id="KW-1185">Reference proteome</keyword>